<comment type="caution">
    <text evidence="2">The sequence shown here is derived from an EMBL/GenBank/DDBJ whole genome shotgun (WGS) entry which is preliminary data.</text>
</comment>
<reference evidence="2" key="1">
    <citation type="submission" date="2021-07" db="EMBL/GenBank/DDBJ databases">
        <title>Genome Resource of American Ginseng Black Spot Pathogen Alternaria panax.</title>
        <authorList>
            <person name="Qiu C."/>
            <person name="Wang W."/>
            <person name="Liu Z."/>
        </authorList>
    </citation>
    <scope>NUCLEOTIDE SEQUENCE</scope>
    <source>
        <strain evidence="2">BNCC115425</strain>
    </source>
</reference>
<protein>
    <submittedName>
        <fullName evidence="2">Uncharacterized protein</fullName>
    </submittedName>
</protein>
<name>A0AAD4IJF0_9PLEO</name>
<accession>A0AAD4IJF0</accession>
<feature type="coiled-coil region" evidence="1">
    <location>
        <begin position="157"/>
        <end position="184"/>
    </location>
</feature>
<organism evidence="2 3">
    <name type="scientific">Alternaria panax</name>
    <dbReference type="NCBI Taxonomy" id="48097"/>
    <lineage>
        <taxon>Eukaryota</taxon>
        <taxon>Fungi</taxon>
        <taxon>Dikarya</taxon>
        <taxon>Ascomycota</taxon>
        <taxon>Pezizomycotina</taxon>
        <taxon>Dothideomycetes</taxon>
        <taxon>Pleosporomycetidae</taxon>
        <taxon>Pleosporales</taxon>
        <taxon>Pleosporineae</taxon>
        <taxon>Pleosporaceae</taxon>
        <taxon>Alternaria</taxon>
        <taxon>Alternaria sect. Panax</taxon>
    </lineage>
</organism>
<keyword evidence="1" id="KW-0175">Coiled coil</keyword>
<dbReference type="Proteomes" id="UP001199106">
    <property type="component" value="Unassembled WGS sequence"/>
</dbReference>
<proteinExistence type="predicted"/>
<evidence type="ECO:0000313" key="2">
    <source>
        <dbReference type="EMBL" id="KAG9195614.1"/>
    </source>
</evidence>
<evidence type="ECO:0000256" key="1">
    <source>
        <dbReference type="SAM" id="Coils"/>
    </source>
</evidence>
<sequence>MRISISQLPALFTRSPLIEITEEDHIENGLAPHHVLFTEPIPKPDPMNSAATDITDPWSRDIALFLNNIYPDQDVDYVLVADANTRITPYDHTVSGSSTNATEIWTQYVRDVTRAYIYLKRFVAAPTAPGTLHSTDKLTSSAIHTILQQLDKTTLDAAQLTRENIVLRATITRYEQENEELEEVNP</sequence>
<dbReference type="AlphaFoldDB" id="A0AAD4IJF0"/>
<evidence type="ECO:0000313" key="3">
    <source>
        <dbReference type="Proteomes" id="UP001199106"/>
    </source>
</evidence>
<keyword evidence="3" id="KW-1185">Reference proteome</keyword>
<dbReference type="EMBL" id="JAANER010000001">
    <property type="protein sequence ID" value="KAG9195614.1"/>
    <property type="molecule type" value="Genomic_DNA"/>
</dbReference>
<gene>
    <name evidence="2" type="ORF">G6011_00735</name>
</gene>